<keyword evidence="3" id="KW-1185">Reference proteome</keyword>
<comment type="caution">
    <text evidence="2">The sequence shown here is derived from an EMBL/GenBank/DDBJ whole genome shotgun (WGS) entry which is preliminary data.</text>
</comment>
<dbReference type="AlphaFoldDB" id="A0AAD6SB22"/>
<reference evidence="2" key="1">
    <citation type="submission" date="2023-03" db="EMBL/GenBank/DDBJ databases">
        <title>Massive genome expansion in bonnet fungi (Mycena s.s.) driven by repeated elements and novel gene families across ecological guilds.</title>
        <authorList>
            <consortium name="Lawrence Berkeley National Laboratory"/>
            <person name="Harder C.B."/>
            <person name="Miyauchi S."/>
            <person name="Viragh M."/>
            <person name="Kuo A."/>
            <person name="Thoen E."/>
            <person name="Andreopoulos B."/>
            <person name="Lu D."/>
            <person name="Skrede I."/>
            <person name="Drula E."/>
            <person name="Henrissat B."/>
            <person name="Morin E."/>
            <person name="Kohler A."/>
            <person name="Barry K."/>
            <person name="LaButti K."/>
            <person name="Morin E."/>
            <person name="Salamov A."/>
            <person name="Lipzen A."/>
            <person name="Mereny Z."/>
            <person name="Hegedus B."/>
            <person name="Baldrian P."/>
            <person name="Stursova M."/>
            <person name="Weitz H."/>
            <person name="Taylor A."/>
            <person name="Grigoriev I.V."/>
            <person name="Nagy L.G."/>
            <person name="Martin F."/>
            <person name="Kauserud H."/>
        </authorList>
    </citation>
    <scope>NUCLEOTIDE SEQUENCE</scope>
    <source>
        <strain evidence="2">CBHHK200</strain>
    </source>
</reference>
<accession>A0AAD6SB22</accession>
<feature type="chain" id="PRO_5042005304" evidence="1">
    <location>
        <begin position="20"/>
        <end position="265"/>
    </location>
</feature>
<feature type="signal peptide" evidence="1">
    <location>
        <begin position="1"/>
        <end position="19"/>
    </location>
</feature>
<dbReference type="EMBL" id="JARJCM010000173">
    <property type="protein sequence ID" value="KAJ7024225.1"/>
    <property type="molecule type" value="Genomic_DNA"/>
</dbReference>
<gene>
    <name evidence="2" type="ORF">C8F04DRAFT_1303038</name>
</gene>
<sequence>MHSLSLITLVLTAASAILAHAPVKSKRSEGLLTNAQRLKRGLPPLPPVARWSPTRHALVARASPVPCTTQTISGLIEVTDDISGTLYGYVTTDYFLGYSTFDPTEDPRTVSITIPCNPSADDLVGLNIASLISGGGGTNDHPYFGAIMSYDASDNDLSSANANYAWMGTTDLTSAVPTVTSNSAQDAQGAKQASESPVWTYDPATGALTLTWYNTDGSAATTYPVKVDSLLFATENVQHLAARLNRSDLRVVNYRLVQTTVVQNR</sequence>
<name>A0AAD6SB22_9AGAR</name>
<evidence type="ECO:0000313" key="2">
    <source>
        <dbReference type="EMBL" id="KAJ7024225.1"/>
    </source>
</evidence>
<dbReference type="Proteomes" id="UP001218188">
    <property type="component" value="Unassembled WGS sequence"/>
</dbReference>
<proteinExistence type="predicted"/>
<organism evidence="2 3">
    <name type="scientific">Mycena alexandri</name>
    <dbReference type="NCBI Taxonomy" id="1745969"/>
    <lineage>
        <taxon>Eukaryota</taxon>
        <taxon>Fungi</taxon>
        <taxon>Dikarya</taxon>
        <taxon>Basidiomycota</taxon>
        <taxon>Agaricomycotina</taxon>
        <taxon>Agaricomycetes</taxon>
        <taxon>Agaricomycetidae</taxon>
        <taxon>Agaricales</taxon>
        <taxon>Marasmiineae</taxon>
        <taxon>Mycenaceae</taxon>
        <taxon>Mycena</taxon>
    </lineage>
</organism>
<keyword evidence="1" id="KW-0732">Signal</keyword>
<protein>
    <submittedName>
        <fullName evidence="2">Uncharacterized protein</fullName>
    </submittedName>
</protein>
<evidence type="ECO:0000313" key="3">
    <source>
        <dbReference type="Proteomes" id="UP001218188"/>
    </source>
</evidence>
<evidence type="ECO:0000256" key="1">
    <source>
        <dbReference type="SAM" id="SignalP"/>
    </source>
</evidence>